<dbReference type="Pfam" id="PF13450">
    <property type="entry name" value="NAD_binding_8"/>
    <property type="match status" value="1"/>
</dbReference>
<feature type="chain" id="PRO_5001647190" description="Amine oxidase domain-containing protein" evidence="1">
    <location>
        <begin position="21"/>
        <end position="543"/>
    </location>
</feature>
<dbReference type="HOGENOM" id="CLU_028123_3_0_1"/>
<dbReference type="PANTHER" id="PTHR42923:SF42">
    <property type="entry name" value="AMINE OXIDASE DOMAIN-CONTAINING PROTEIN"/>
    <property type="match status" value="1"/>
</dbReference>
<accession>A0A067TSE4</accession>
<gene>
    <name evidence="2" type="ORF">GALMADRAFT_340113</name>
</gene>
<dbReference type="SUPFAM" id="SSF51905">
    <property type="entry name" value="FAD/NAD(P)-binding domain"/>
    <property type="match status" value="1"/>
</dbReference>
<evidence type="ECO:0000313" key="2">
    <source>
        <dbReference type="EMBL" id="KDR85242.1"/>
    </source>
</evidence>
<dbReference type="InterPro" id="IPR050464">
    <property type="entry name" value="Zeta_carotene_desat/Oxidored"/>
</dbReference>
<dbReference type="AlphaFoldDB" id="A0A067TSE4"/>
<dbReference type="Proteomes" id="UP000027222">
    <property type="component" value="Unassembled WGS sequence"/>
</dbReference>
<name>A0A067TSE4_GALM3</name>
<dbReference type="GO" id="GO:0016491">
    <property type="term" value="F:oxidoreductase activity"/>
    <property type="evidence" value="ECO:0007669"/>
    <property type="project" value="TreeGrafter"/>
</dbReference>
<feature type="signal peptide" evidence="1">
    <location>
        <begin position="1"/>
        <end position="20"/>
    </location>
</feature>
<sequence length="543" mass="60136">MPRTVKVAIVGTGLAGLTAAHLLTKPSSDEEVKFELHLFEKAPEIGMDSSSISLGNASLKQDWRIDVPMRSFQGGYYTNLISLYQSLGVRFRQADFSYSFSTLSFPKWRDRSITTTMIYNGGSGRSGVSKPAAMNGFTAEKPGSIAYFVQKLRVSSLFTCLTAQLLLCYFITLLHALPIWRPANLTSLTFRQWASQTTPTSLFSRLIGMDTAWKNYVQMVLFPLLSAVCTAPQEDVMDHPMEEILDYVWLTFGTHHYVVIDGVRDVVKRLIEGVDHLHLSSPIVSIQPDVQDAKCITISCLSNGQAHEYPGFHHIVLATQASGAVPILTKYLESLPIGLGHRKKAIERQIQCLKAFEYRPSVVINHTDGSLLPDNRQDIRDLNLITLAHSEARPESEALPGLCVSSSYTMATHILPTPKGCPPNQPTVFQTTNPIIFPNKDSLLSVANLERAIVTLNSKSALKSLCMQDTKSWWQCPYQAKTRLGELQGARLTSEKNGPGIWICGSYAHLGIPLLEGCVVSARSVVEQGILIEEGVKWTQEPW</sequence>
<organism evidence="2 3">
    <name type="scientific">Galerina marginata (strain CBS 339.88)</name>
    <dbReference type="NCBI Taxonomy" id="685588"/>
    <lineage>
        <taxon>Eukaryota</taxon>
        <taxon>Fungi</taxon>
        <taxon>Dikarya</taxon>
        <taxon>Basidiomycota</taxon>
        <taxon>Agaricomycotina</taxon>
        <taxon>Agaricomycetes</taxon>
        <taxon>Agaricomycetidae</taxon>
        <taxon>Agaricales</taxon>
        <taxon>Agaricineae</taxon>
        <taxon>Strophariaceae</taxon>
        <taxon>Galerina</taxon>
    </lineage>
</organism>
<dbReference type="Gene3D" id="3.50.50.60">
    <property type="entry name" value="FAD/NAD(P)-binding domain"/>
    <property type="match status" value="1"/>
</dbReference>
<dbReference type="InterPro" id="IPR036188">
    <property type="entry name" value="FAD/NAD-bd_sf"/>
</dbReference>
<keyword evidence="3" id="KW-1185">Reference proteome</keyword>
<dbReference type="PANTHER" id="PTHR42923">
    <property type="entry name" value="PROTOPORPHYRINOGEN OXIDASE"/>
    <property type="match status" value="1"/>
</dbReference>
<keyword evidence="1" id="KW-0732">Signal</keyword>
<evidence type="ECO:0008006" key="4">
    <source>
        <dbReference type="Google" id="ProtNLM"/>
    </source>
</evidence>
<evidence type="ECO:0000256" key="1">
    <source>
        <dbReference type="SAM" id="SignalP"/>
    </source>
</evidence>
<protein>
    <recommendedName>
        <fullName evidence="4">Amine oxidase domain-containing protein</fullName>
    </recommendedName>
</protein>
<evidence type="ECO:0000313" key="3">
    <source>
        <dbReference type="Proteomes" id="UP000027222"/>
    </source>
</evidence>
<reference evidence="3" key="1">
    <citation type="journal article" date="2014" name="Proc. Natl. Acad. Sci. U.S.A.">
        <title>Extensive sampling of basidiomycete genomes demonstrates inadequacy of the white-rot/brown-rot paradigm for wood decay fungi.</title>
        <authorList>
            <person name="Riley R."/>
            <person name="Salamov A.A."/>
            <person name="Brown D.W."/>
            <person name="Nagy L.G."/>
            <person name="Floudas D."/>
            <person name="Held B.W."/>
            <person name="Levasseur A."/>
            <person name="Lombard V."/>
            <person name="Morin E."/>
            <person name="Otillar R."/>
            <person name="Lindquist E.A."/>
            <person name="Sun H."/>
            <person name="LaButti K.M."/>
            <person name="Schmutz J."/>
            <person name="Jabbour D."/>
            <person name="Luo H."/>
            <person name="Baker S.E."/>
            <person name="Pisabarro A.G."/>
            <person name="Walton J.D."/>
            <person name="Blanchette R.A."/>
            <person name="Henrissat B."/>
            <person name="Martin F."/>
            <person name="Cullen D."/>
            <person name="Hibbett D.S."/>
            <person name="Grigoriev I.V."/>
        </authorList>
    </citation>
    <scope>NUCLEOTIDE SEQUENCE [LARGE SCALE GENOMIC DNA]</scope>
    <source>
        <strain evidence="3">CBS 339.88</strain>
    </source>
</reference>
<dbReference type="STRING" id="685588.A0A067TSE4"/>
<proteinExistence type="predicted"/>
<dbReference type="EMBL" id="KL142367">
    <property type="protein sequence ID" value="KDR85242.1"/>
    <property type="molecule type" value="Genomic_DNA"/>
</dbReference>
<dbReference type="OrthoDB" id="1111734at2759"/>